<dbReference type="RefSeq" id="WP_202751075.1">
    <property type="nucleotide sequence ID" value="NZ_JAESWC010000018.1"/>
</dbReference>
<evidence type="ECO:0000313" key="3">
    <source>
        <dbReference type="Proteomes" id="UP000632377"/>
    </source>
</evidence>
<reference evidence="2 3" key="1">
    <citation type="submission" date="2021-01" db="EMBL/GenBank/DDBJ databases">
        <title>Genome public.</title>
        <authorList>
            <person name="Liu C."/>
            <person name="Sun Q."/>
        </authorList>
    </citation>
    <scope>NUCLEOTIDE SEQUENCE [LARGE SCALE GENOMIC DNA]</scope>
    <source>
        <strain evidence="2 3">YIM B02515</strain>
    </source>
</reference>
<dbReference type="InterPro" id="IPR003779">
    <property type="entry name" value="CMD-like"/>
</dbReference>
<feature type="domain" description="Carboxymuconolactone decarboxylase-like" evidence="1">
    <location>
        <begin position="42"/>
        <end position="113"/>
    </location>
</feature>
<name>A0ABS1TG35_9CLOT</name>
<evidence type="ECO:0000313" key="2">
    <source>
        <dbReference type="EMBL" id="MBL4938353.1"/>
    </source>
</evidence>
<proteinExistence type="predicted"/>
<dbReference type="Gene3D" id="1.20.1290.10">
    <property type="entry name" value="AhpD-like"/>
    <property type="match status" value="1"/>
</dbReference>
<dbReference type="NCBIfam" id="TIGR00778">
    <property type="entry name" value="ahpD_dom"/>
    <property type="match status" value="1"/>
</dbReference>
<dbReference type="PANTHER" id="PTHR35446">
    <property type="entry name" value="SI:CH211-175M2.5"/>
    <property type="match status" value="1"/>
</dbReference>
<accession>A0ABS1TG35</accession>
<dbReference type="InterPro" id="IPR004675">
    <property type="entry name" value="AhpD_core"/>
</dbReference>
<dbReference type="Proteomes" id="UP000632377">
    <property type="component" value="Unassembled WGS sequence"/>
</dbReference>
<dbReference type="InterPro" id="IPR029032">
    <property type="entry name" value="AhpD-like"/>
</dbReference>
<dbReference type="SUPFAM" id="SSF69118">
    <property type="entry name" value="AhpD-like"/>
    <property type="match status" value="1"/>
</dbReference>
<organism evidence="2 3">
    <name type="scientific">Clostridium rhizosphaerae</name>
    <dbReference type="NCBI Taxonomy" id="2803861"/>
    <lineage>
        <taxon>Bacteria</taxon>
        <taxon>Bacillati</taxon>
        <taxon>Bacillota</taxon>
        <taxon>Clostridia</taxon>
        <taxon>Eubacteriales</taxon>
        <taxon>Clostridiaceae</taxon>
        <taxon>Clostridium</taxon>
    </lineage>
</organism>
<protein>
    <submittedName>
        <fullName evidence="2">Carboxymuconolactone decarboxylase family protein</fullName>
    </submittedName>
</protein>
<evidence type="ECO:0000259" key="1">
    <source>
        <dbReference type="Pfam" id="PF02627"/>
    </source>
</evidence>
<keyword evidence="3" id="KW-1185">Reference proteome</keyword>
<dbReference type="EMBL" id="JAESWC010000018">
    <property type="protein sequence ID" value="MBL4938353.1"/>
    <property type="molecule type" value="Genomic_DNA"/>
</dbReference>
<dbReference type="PANTHER" id="PTHR35446:SF2">
    <property type="entry name" value="CARBOXYMUCONOLACTONE DECARBOXYLASE-LIKE DOMAIN-CONTAINING PROTEIN"/>
    <property type="match status" value="1"/>
</dbReference>
<sequence length="125" mass="14266">MATIKMITEKEAEGEVKSMFEQIKHMFGEEIPLTFQAMANHPEYMKIVLEKMKTVMESEEIDKKTKLAIAFSVSVMNNCEMCITMYTKQLKDAGFTDKQIVEIISVIDLVGSMNHFNNGTIIKPH</sequence>
<dbReference type="Pfam" id="PF02627">
    <property type="entry name" value="CMD"/>
    <property type="match status" value="1"/>
</dbReference>
<gene>
    <name evidence="2" type="ORF">JK636_21810</name>
</gene>
<comment type="caution">
    <text evidence="2">The sequence shown here is derived from an EMBL/GenBank/DDBJ whole genome shotgun (WGS) entry which is preliminary data.</text>
</comment>